<dbReference type="PANTHER" id="PTHR43344">
    <property type="entry name" value="PHOSPHOSERINE PHOSPHATASE"/>
    <property type="match status" value="1"/>
</dbReference>
<dbReference type="Pfam" id="PF00702">
    <property type="entry name" value="Hydrolase"/>
    <property type="match status" value="1"/>
</dbReference>
<gene>
    <name evidence="14" type="ORF">ICHIAU1_17750</name>
</gene>
<dbReference type="AlphaFoldDB" id="A0A679HV69"/>
<evidence type="ECO:0000256" key="4">
    <source>
        <dbReference type="ARBA" id="ARBA00012640"/>
    </source>
</evidence>
<dbReference type="GO" id="GO:0036424">
    <property type="term" value="F:L-phosphoserine phosphatase activity"/>
    <property type="evidence" value="ECO:0007669"/>
    <property type="project" value="InterPro"/>
</dbReference>
<evidence type="ECO:0000256" key="7">
    <source>
        <dbReference type="ARBA" id="ARBA00022723"/>
    </source>
</evidence>
<dbReference type="InterPro" id="IPR023214">
    <property type="entry name" value="HAD_sf"/>
</dbReference>
<dbReference type="GO" id="GO:0006564">
    <property type="term" value="P:L-serine biosynthetic process"/>
    <property type="evidence" value="ECO:0007669"/>
    <property type="project" value="UniProtKB-KW"/>
</dbReference>
<dbReference type="SFLD" id="SFLDG01137">
    <property type="entry name" value="C1.6.1:_Phosphoserine_Phosphat"/>
    <property type="match status" value="1"/>
</dbReference>
<dbReference type="EC" id="3.1.3.3" evidence="4"/>
<keyword evidence="15" id="KW-1185">Reference proteome</keyword>
<evidence type="ECO:0000256" key="6">
    <source>
        <dbReference type="ARBA" id="ARBA00022605"/>
    </source>
</evidence>
<accession>A0A679HV69</accession>
<comment type="cofactor">
    <cofactor evidence="1">
        <name>Mg(2+)</name>
        <dbReference type="ChEBI" id="CHEBI:18420"/>
    </cofactor>
</comment>
<dbReference type="PANTHER" id="PTHR43344:SF2">
    <property type="entry name" value="PHOSPHOSERINE PHOSPHATASE"/>
    <property type="match status" value="1"/>
</dbReference>
<dbReference type="InterPro" id="IPR036412">
    <property type="entry name" value="HAD-like_sf"/>
</dbReference>
<name>A0A679HV69_9RHOO</name>
<evidence type="ECO:0000313" key="15">
    <source>
        <dbReference type="Proteomes" id="UP000463961"/>
    </source>
</evidence>
<dbReference type="RefSeq" id="WP_162049799.1">
    <property type="nucleotide sequence ID" value="NZ_AP019011.1"/>
</dbReference>
<evidence type="ECO:0000256" key="8">
    <source>
        <dbReference type="ARBA" id="ARBA00022801"/>
    </source>
</evidence>
<evidence type="ECO:0000256" key="1">
    <source>
        <dbReference type="ARBA" id="ARBA00001946"/>
    </source>
</evidence>
<dbReference type="EMBL" id="AP022345">
    <property type="protein sequence ID" value="BBU69492.1"/>
    <property type="molecule type" value="Genomic_DNA"/>
</dbReference>
<evidence type="ECO:0000256" key="2">
    <source>
        <dbReference type="ARBA" id="ARBA00005135"/>
    </source>
</evidence>
<dbReference type="InterPro" id="IPR004469">
    <property type="entry name" value="PSP"/>
</dbReference>
<comment type="pathway">
    <text evidence="2">Amino-acid biosynthesis; L-serine biosynthesis; L-serine from 3-phospho-D-glycerate: step 3/3.</text>
</comment>
<dbReference type="SFLD" id="SFLDG01136">
    <property type="entry name" value="C1.6:_Phosphoserine_Phosphatas"/>
    <property type="match status" value="1"/>
</dbReference>
<evidence type="ECO:0000313" key="14">
    <source>
        <dbReference type="EMBL" id="BBU69492.1"/>
    </source>
</evidence>
<comment type="catalytic activity">
    <reaction evidence="12">
        <text>O-phospho-L-serine + H2O = L-serine + phosphate</text>
        <dbReference type="Rhea" id="RHEA:21208"/>
        <dbReference type="ChEBI" id="CHEBI:15377"/>
        <dbReference type="ChEBI" id="CHEBI:33384"/>
        <dbReference type="ChEBI" id="CHEBI:43474"/>
        <dbReference type="ChEBI" id="CHEBI:57524"/>
        <dbReference type="EC" id="3.1.3.3"/>
    </reaction>
</comment>
<comment type="similarity">
    <text evidence="3">Belongs to the HAD-like hydrolase superfamily. SerB family.</text>
</comment>
<keyword evidence="7" id="KW-0479">Metal-binding</keyword>
<evidence type="ECO:0000256" key="11">
    <source>
        <dbReference type="ARBA" id="ARBA00031693"/>
    </source>
</evidence>
<evidence type="ECO:0000256" key="3">
    <source>
        <dbReference type="ARBA" id="ARBA00009184"/>
    </source>
</evidence>
<keyword evidence="8" id="KW-0378">Hydrolase</keyword>
<reference evidence="15" key="1">
    <citation type="submission" date="2020-01" db="EMBL/GenBank/DDBJ databases">
        <title>Phosphoaccumulans saitamaens gen. nov., sp. nov., a polyphosphate accumulating bacterium isolated from surface river water.</title>
        <authorList>
            <person name="Watanabe K."/>
            <person name="Suda W."/>
        </authorList>
    </citation>
    <scope>NUCLEOTIDE SEQUENCE [LARGE SCALE GENOMIC DNA]</scope>
    <source>
        <strain evidence="15">ICHIAU1</strain>
    </source>
</reference>
<protein>
    <recommendedName>
        <fullName evidence="5">Phosphoserine phosphatase</fullName>
        <ecNumber evidence="4">3.1.3.3</ecNumber>
    </recommendedName>
    <alternativeName>
        <fullName evidence="11">O-phosphoserine phosphohydrolase</fullName>
    </alternativeName>
</protein>
<dbReference type="UniPathway" id="UPA00135">
    <property type="reaction ID" value="UER00198"/>
</dbReference>
<evidence type="ECO:0000256" key="9">
    <source>
        <dbReference type="ARBA" id="ARBA00022842"/>
    </source>
</evidence>
<dbReference type="InterPro" id="IPR050582">
    <property type="entry name" value="HAD-like_SerB"/>
</dbReference>
<dbReference type="SFLD" id="SFLDF00029">
    <property type="entry name" value="phosphoserine_phosphatase"/>
    <property type="match status" value="1"/>
</dbReference>
<evidence type="ECO:0000256" key="12">
    <source>
        <dbReference type="ARBA" id="ARBA00048138"/>
    </source>
</evidence>
<organism evidence="14 15">
    <name type="scientific">Fluviibacter phosphoraccumulans</name>
    <dbReference type="NCBI Taxonomy" id="1751046"/>
    <lineage>
        <taxon>Bacteria</taxon>
        <taxon>Pseudomonadati</taxon>
        <taxon>Pseudomonadota</taxon>
        <taxon>Betaproteobacteria</taxon>
        <taxon>Rhodocyclales</taxon>
        <taxon>Fluviibacteraceae</taxon>
        <taxon>Fluviibacter</taxon>
    </lineage>
</organism>
<dbReference type="GO" id="GO:0000287">
    <property type="term" value="F:magnesium ion binding"/>
    <property type="evidence" value="ECO:0007669"/>
    <property type="project" value="TreeGrafter"/>
</dbReference>
<dbReference type="NCBIfam" id="TIGR01488">
    <property type="entry name" value="HAD-SF-IB"/>
    <property type="match status" value="1"/>
</dbReference>
<dbReference type="Gene3D" id="3.40.50.1000">
    <property type="entry name" value="HAD superfamily/HAD-like"/>
    <property type="match status" value="1"/>
</dbReference>
<evidence type="ECO:0000256" key="10">
    <source>
        <dbReference type="ARBA" id="ARBA00023299"/>
    </source>
</evidence>
<dbReference type="NCBIfam" id="TIGR00338">
    <property type="entry name" value="serB"/>
    <property type="match status" value="1"/>
</dbReference>
<dbReference type="OrthoDB" id="9792539at2"/>
<dbReference type="Proteomes" id="UP000463961">
    <property type="component" value="Chromosome"/>
</dbReference>
<dbReference type="GO" id="GO:0005737">
    <property type="term" value="C:cytoplasm"/>
    <property type="evidence" value="ECO:0007669"/>
    <property type="project" value="TreeGrafter"/>
</dbReference>
<sequence>MFDLVVYGGPVPTYLIEAIQSALKPGAVKPQAMQAVRFTDIDSQELSDALRQSLHNEQLDWAVVPAGRSLKDFKLVVFDMDSTLINIECIDELADFAGRKAEVSAITEAAMRGELDYRESLKKRVAILEGLNAQVLARVFSERLLLNPGARELLEALQAANIHTALLSGGFTYFTERLRIELGLDFATSNELEIVSGKLTGKVVGEIVDAQAKADMLLSLSNEFGLTQDQVMAVGDGANDLLMMAAAGTSVAYHAKPATQAKATHAINHGGLDSILTLYPA</sequence>
<keyword evidence="10" id="KW-0718">Serine biosynthesis</keyword>
<dbReference type="CDD" id="cd07500">
    <property type="entry name" value="HAD_PSP"/>
    <property type="match status" value="1"/>
</dbReference>
<dbReference type="SFLD" id="SFLDS00003">
    <property type="entry name" value="Haloacid_Dehalogenase"/>
    <property type="match status" value="1"/>
</dbReference>
<evidence type="ECO:0000256" key="13">
    <source>
        <dbReference type="ARBA" id="ARBA00048523"/>
    </source>
</evidence>
<proteinExistence type="inferred from homology"/>
<keyword evidence="6" id="KW-0028">Amino-acid biosynthesis</keyword>
<dbReference type="SUPFAM" id="SSF56784">
    <property type="entry name" value="HAD-like"/>
    <property type="match status" value="1"/>
</dbReference>
<comment type="catalytic activity">
    <reaction evidence="13">
        <text>O-phospho-D-serine + H2O = D-serine + phosphate</text>
        <dbReference type="Rhea" id="RHEA:24873"/>
        <dbReference type="ChEBI" id="CHEBI:15377"/>
        <dbReference type="ChEBI" id="CHEBI:35247"/>
        <dbReference type="ChEBI" id="CHEBI:43474"/>
        <dbReference type="ChEBI" id="CHEBI:58680"/>
        <dbReference type="EC" id="3.1.3.3"/>
    </reaction>
</comment>
<evidence type="ECO:0000256" key="5">
    <source>
        <dbReference type="ARBA" id="ARBA00015196"/>
    </source>
</evidence>
<keyword evidence="9" id="KW-0460">Magnesium</keyword>